<evidence type="ECO:0000256" key="1">
    <source>
        <dbReference type="ARBA" id="ARBA00004141"/>
    </source>
</evidence>
<protein>
    <recommendedName>
        <fullName evidence="8">Peptidase S54 rhomboid domain-containing protein</fullName>
    </recommendedName>
</protein>
<feature type="domain" description="Peptidase S54 rhomboid" evidence="8">
    <location>
        <begin position="101"/>
        <end position="196"/>
    </location>
</feature>
<evidence type="ECO:0000256" key="3">
    <source>
        <dbReference type="ARBA" id="ARBA00022692"/>
    </source>
</evidence>
<feature type="transmembrane region" description="Helical" evidence="7">
    <location>
        <begin position="48"/>
        <end position="66"/>
    </location>
</feature>
<keyword evidence="4" id="KW-0378">Hydrolase</keyword>
<keyword evidence="10" id="KW-1185">Reference proteome</keyword>
<feature type="transmembrane region" description="Helical" evidence="7">
    <location>
        <begin position="132"/>
        <end position="160"/>
    </location>
</feature>
<reference evidence="9" key="1">
    <citation type="journal article" date="2023" name="Mol. Phylogenet. Evol.">
        <title>Genome-scale phylogeny and comparative genomics of the fungal order Sordariales.</title>
        <authorList>
            <person name="Hensen N."/>
            <person name="Bonometti L."/>
            <person name="Westerberg I."/>
            <person name="Brannstrom I.O."/>
            <person name="Guillou S."/>
            <person name="Cros-Aarteil S."/>
            <person name="Calhoun S."/>
            <person name="Haridas S."/>
            <person name="Kuo A."/>
            <person name="Mondo S."/>
            <person name="Pangilinan J."/>
            <person name="Riley R."/>
            <person name="LaButti K."/>
            <person name="Andreopoulos B."/>
            <person name="Lipzen A."/>
            <person name="Chen C."/>
            <person name="Yan M."/>
            <person name="Daum C."/>
            <person name="Ng V."/>
            <person name="Clum A."/>
            <person name="Steindorff A."/>
            <person name="Ohm R.A."/>
            <person name="Martin F."/>
            <person name="Silar P."/>
            <person name="Natvig D.O."/>
            <person name="Lalanne C."/>
            <person name="Gautier V."/>
            <person name="Ament-Velasquez S.L."/>
            <person name="Kruys A."/>
            <person name="Hutchinson M.I."/>
            <person name="Powell A.J."/>
            <person name="Barry K."/>
            <person name="Miller A.N."/>
            <person name="Grigoriev I.V."/>
            <person name="Debuchy R."/>
            <person name="Gladieux P."/>
            <person name="Hiltunen Thoren M."/>
            <person name="Johannesson H."/>
        </authorList>
    </citation>
    <scope>NUCLEOTIDE SEQUENCE</scope>
    <source>
        <strain evidence="9">CBS 118394</strain>
    </source>
</reference>
<keyword evidence="5 7" id="KW-1133">Transmembrane helix</keyword>
<dbReference type="InterPro" id="IPR022764">
    <property type="entry name" value="Peptidase_S54_rhomboid_dom"/>
</dbReference>
<evidence type="ECO:0000259" key="8">
    <source>
        <dbReference type="Pfam" id="PF01694"/>
    </source>
</evidence>
<dbReference type="PANTHER" id="PTHR43731:SF14">
    <property type="entry name" value="PRESENILIN-ASSOCIATED RHOMBOID-LIKE PROTEIN, MITOCHONDRIAL"/>
    <property type="match status" value="1"/>
</dbReference>
<evidence type="ECO:0000313" key="9">
    <source>
        <dbReference type="EMBL" id="KAK3312838.1"/>
    </source>
</evidence>
<sequence>MLTVVSALDAWFTPPPSWRGTRPALNRPTFNAAARSPAFKFWSDGKPFIYSVVALNALIFLHWQYALNDPAPVFQVIRHRVRRQTFMKKHFTISKQKFAEGRYHTLLTGAFTHMNLWHLAGNMYAFHTLTRLLFMGGAGLGTVAALAAGSAVAGSLGLLADMAYFRAGNSGNGNGLGASGIVQGIPAAVACALPWLPVTTPLIPVPMPL</sequence>
<name>A0AAE0HTX8_9PEZI</name>
<evidence type="ECO:0000313" key="10">
    <source>
        <dbReference type="Proteomes" id="UP001283341"/>
    </source>
</evidence>
<evidence type="ECO:0000256" key="2">
    <source>
        <dbReference type="ARBA" id="ARBA00009045"/>
    </source>
</evidence>
<accession>A0AAE0HTX8</accession>
<dbReference type="GO" id="GO:0006465">
    <property type="term" value="P:signal peptide processing"/>
    <property type="evidence" value="ECO:0007669"/>
    <property type="project" value="TreeGrafter"/>
</dbReference>
<dbReference type="GO" id="GO:0016020">
    <property type="term" value="C:membrane"/>
    <property type="evidence" value="ECO:0007669"/>
    <property type="project" value="UniProtKB-SubCell"/>
</dbReference>
<dbReference type="Proteomes" id="UP001283341">
    <property type="component" value="Unassembled WGS sequence"/>
</dbReference>
<evidence type="ECO:0000256" key="6">
    <source>
        <dbReference type="ARBA" id="ARBA00023136"/>
    </source>
</evidence>
<evidence type="ECO:0000256" key="5">
    <source>
        <dbReference type="ARBA" id="ARBA00022989"/>
    </source>
</evidence>
<proteinExistence type="inferred from homology"/>
<dbReference type="Gene3D" id="1.20.1540.10">
    <property type="entry name" value="Rhomboid-like"/>
    <property type="match status" value="1"/>
</dbReference>
<reference evidence="9" key="2">
    <citation type="submission" date="2023-06" db="EMBL/GenBank/DDBJ databases">
        <authorList>
            <consortium name="Lawrence Berkeley National Laboratory"/>
            <person name="Haridas S."/>
            <person name="Hensen N."/>
            <person name="Bonometti L."/>
            <person name="Westerberg I."/>
            <person name="Brannstrom I.O."/>
            <person name="Guillou S."/>
            <person name="Cros-Aarteil S."/>
            <person name="Calhoun S."/>
            <person name="Kuo A."/>
            <person name="Mondo S."/>
            <person name="Pangilinan J."/>
            <person name="Riley R."/>
            <person name="Labutti K."/>
            <person name="Andreopoulos B."/>
            <person name="Lipzen A."/>
            <person name="Chen C."/>
            <person name="Yanf M."/>
            <person name="Daum C."/>
            <person name="Ng V."/>
            <person name="Clum A."/>
            <person name="Steindorff A."/>
            <person name="Ohm R."/>
            <person name="Martin F."/>
            <person name="Silar P."/>
            <person name="Natvig D."/>
            <person name="Lalanne C."/>
            <person name="Gautier V."/>
            <person name="Ament-Velasquez S.L."/>
            <person name="Kruys A."/>
            <person name="Hutchinson M.I."/>
            <person name="Powell A.J."/>
            <person name="Barry K."/>
            <person name="Miller A.N."/>
            <person name="Grigoriev I.V."/>
            <person name="Debuchy R."/>
            <person name="Gladieux P."/>
            <person name="Thoren M.H."/>
            <person name="Johannesson H."/>
        </authorList>
    </citation>
    <scope>NUCLEOTIDE SEQUENCE</scope>
    <source>
        <strain evidence="9">CBS 118394</strain>
    </source>
</reference>
<gene>
    <name evidence="9" type="ORF">B0H66DRAFT_484914</name>
</gene>
<dbReference type="EMBL" id="JAUEDM010000008">
    <property type="protein sequence ID" value="KAK3312838.1"/>
    <property type="molecule type" value="Genomic_DNA"/>
</dbReference>
<comment type="subcellular location">
    <subcellularLocation>
        <location evidence="1">Membrane</location>
        <topology evidence="1">Multi-pass membrane protein</topology>
    </subcellularLocation>
</comment>
<comment type="caution">
    <text evidence="9">The sequence shown here is derived from an EMBL/GenBank/DDBJ whole genome shotgun (WGS) entry which is preliminary data.</text>
</comment>
<dbReference type="SUPFAM" id="SSF144091">
    <property type="entry name" value="Rhomboid-like"/>
    <property type="match status" value="1"/>
</dbReference>
<dbReference type="PANTHER" id="PTHR43731">
    <property type="entry name" value="RHOMBOID PROTEASE"/>
    <property type="match status" value="1"/>
</dbReference>
<evidence type="ECO:0000256" key="4">
    <source>
        <dbReference type="ARBA" id="ARBA00022801"/>
    </source>
</evidence>
<dbReference type="InterPro" id="IPR050925">
    <property type="entry name" value="Rhomboid_protease_S54"/>
</dbReference>
<dbReference type="GO" id="GO:0004252">
    <property type="term" value="F:serine-type endopeptidase activity"/>
    <property type="evidence" value="ECO:0007669"/>
    <property type="project" value="InterPro"/>
</dbReference>
<dbReference type="Pfam" id="PF01694">
    <property type="entry name" value="Rhomboid"/>
    <property type="match status" value="1"/>
</dbReference>
<dbReference type="InterPro" id="IPR035952">
    <property type="entry name" value="Rhomboid-like_sf"/>
</dbReference>
<comment type="similarity">
    <text evidence="2">Belongs to the peptidase S54 family.</text>
</comment>
<organism evidence="9 10">
    <name type="scientific">Apodospora peruviana</name>
    <dbReference type="NCBI Taxonomy" id="516989"/>
    <lineage>
        <taxon>Eukaryota</taxon>
        <taxon>Fungi</taxon>
        <taxon>Dikarya</taxon>
        <taxon>Ascomycota</taxon>
        <taxon>Pezizomycotina</taxon>
        <taxon>Sordariomycetes</taxon>
        <taxon>Sordariomycetidae</taxon>
        <taxon>Sordariales</taxon>
        <taxon>Lasiosphaeriaceae</taxon>
        <taxon>Apodospora</taxon>
    </lineage>
</organism>
<dbReference type="AlphaFoldDB" id="A0AAE0HTX8"/>
<keyword evidence="6 7" id="KW-0472">Membrane</keyword>
<keyword evidence="3 7" id="KW-0812">Transmembrane</keyword>
<evidence type="ECO:0000256" key="7">
    <source>
        <dbReference type="SAM" id="Phobius"/>
    </source>
</evidence>